<evidence type="ECO:0000313" key="6">
    <source>
        <dbReference type="Proteomes" id="UP000184758"/>
    </source>
</evidence>
<keyword evidence="6" id="KW-1185">Reference proteome</keyword>
<dbReference type="RefSeq" id="WP_034545021.1">
    <property type="nucleotide sequence ID" value="NZ_FSRN01000003.1"/>
</dbReference>
<sequence>MTPYERQEKILQLLNRNNFMRTSVLSKHILVSTATIRRDLKHMEQKGTIKKVSGGAYIVGNNSDLAYEYTNRISLEKKKVIANLAVNLLKNGSIVFIDASTTVNILLDRIDNFSNLTFLTNSIFSAKKIAVMESKEVYLIGGKVDKLYMHTHSPYSSETTDMYHSDITFISGRGLSSKGVSETNLNEAAIKRMFRDNTDCLVLLIDSTKMNKNYFHISMDFESIDVIISDKKLPDNLEIIALENNIRVIYE</sequence>
<dbReference type="Pfam" id="PF08220">
    <property type="entry name" value="HTH_DeoR"/>
    <property type="match status" value="1"/>
</dbReference>
<dbReference type="AlphaFoldDB" id="A0A1N6IJS3"/>
<dbReference type="InterPro" id="IPR036388">
    <property type="entry name" value="WH-like_DNA-bd_sf"/>
</dbReference>
<dbReference type="PROSITE" id="PS51000">
    <property type="entry name" value="HTH_DEOR_2"/>
    <property type="match status" value="1"/>
</dbReference>
<dbReference type="OrthoDB" id="9798651at2"/>
<keyword evidence="3" id="KW-0804">Transcription</keyword>
<dbReference type="InterPro" id="IPR036390">
    <property type="entry name" value="WH_DNA-bd_sf"/>
</dbReference>
<dbReference type="InterPro" id="IPR001034">
    <property type="entry name" value="DeoR_HTH"/>
</dbReference>
<dbReference type="PRINTS" id="PR00037">
    <property type="entry name" value="HTHLACR"/>
</dbReference>
<feature type="domain" description="HTH deoR-type" evidence="4">
    <location>
        <begin position="3"/>
        <end position="58"/>
    </location>
</feature>
<dbReference type="Gene3D" id="3.40.50.1360">
    <property type="match status" value="1"/>
</dbReference>
<dbReference type="PROSITE" id="PS00894">
    <property type="entry name" value="HTH_DEOR_1"/>
    <property type="match status" value="1"/>
</dbReference>
<evidence type="ECO:0000256" key="1">
    <source>
        <dbReference type="ARBA" id="ARBA00023015"/>
    </source>
</evidence>
<dbReference type="InterPro" id="IPR018356">
    <property type="entry name" value="Tscrpt_reg_HTH_DeoR_CS"/>
</dbReference>
<dbReference type="InterPro" id="IPR014036">
    <property type="entry name" value="DeoR-like_C"/>
</dbReference>
<evidence type="ECO:0000259" key="4">
    <source>
        <dbReference type="PROSITE" id="PS51000"/>
    </source>
</evidence>
<dbReference type="SMART" id="SM00420">
    <property type="entry name" value="HTH_DEOR"/>
    <property type="match status" value="1"/>
</dbReference>
<evidence type="ECO:0000313" key="5">
    <source>
        <dbReference type="EMBL" id="SIO32284.1"/>
    </source>
</evidence>
<dbReference type="SUPFAM" id="SSF46785">
    <property type="entry name" value="Winged helix' DNA-binding domain"/>
    <property type="match status" value="1"/>
</dbReference>
<gene>
    <name evidence="5" type="ORF">SAMN05878443_2375</name>
</gene>
<dbReference type="InterPro" id="IPR050313">
    <property type="entry name" value="Carb_Metab_HTH_regulators"/>
</dbReference>
<name>A0A1N6IJS3_9LACT</name>
<accession>A0A1N6IJS3</accession>
<dbReference type="Proteomes" id="UP000184758">
    <property type="component" value="Unassembled WGS sequence"/>
</dbReference>
<dbReference type="SUPFAM" id="SSF100950">
    <property type="entry name" value="NagB/RpiA/CoA transferase-like"/>
    <property type="match status" value="1"/>
</dbReference>
<dbReference type="Pfam" id="PF00455">
    <property type="entry name" value="DeoRC"/>
    <property type="match status" value="1"/>
</dbReference>
<organism evidence="5 6">
    <name type="scientific">Carnobacterium alterfunditum</name>
    <dbReference type="NCBI Taxonomy" id="28230"/>
    <lineage>
        <taxon>Bacteria</taxon>
        <taxon>Bacillati</taxon>
        <taxon>Bacillota</taxon>
        <taxon>Bacilli</taxon>
        <taxon>Lactobacillales</taxon>
        <taxon>Carnobacteriaceae</taxon>
        <taxon>Carnobacterium</taxon>
    </lineage>
</organism>
<protein>
    <submittedName>
        <fullName evidence="5">Transcriptional regulator, DeoR family</fullName>
    </submittedName>
</protein>
<dbReference type="PANTHER" id="PTHR30363:SF44">
    <property type="entry name" value="AGA OPERON TRANSCRIPTIONAL REPRESSOR-RELATED"/>
    <property type="match status" value="1"/>
</dbReference>
<dbReference type="PANTHER" id="PTHR30363">
    <property type="entry name" value="HTH-TYPE TRANSCRIPTIONAL REGULATOR SRLR-RELATED"/>
    <property type="match status" value="1"/>
</dbReference>
<dbReference type="Gene3D" id="1.10.10.10">
    <property type="entry name" value="Winged helix-like DNA-binding domain superfamily/Winged helix DNA-binding domain"/>
    <property type="match status" value="1"/>
</dbReference>
<dbReference type="EMBL" id="FSRN01000003">
    <property type="protein sequence ID" value="SIO32284.1"/>
    <property type="molecule type" value="Genomic_DNA"/>
</dbReference>
<dbReference type="GO" id="GO:0003677">
    <property type="term" value="F:DNA binding"/>
    <property type="evidence" value="ECO:0007669"/>
    <property type="project" value="UniProtKB-KW"/>
</dbReference>
<dbReference type="eggNOG" id="COG1349">
    <property type="taxonomic scope" value="Bacteria"/>
</dbReference>
<evidence type="ECO:0000256" key="2">
    <source>
        <dbReference type="ARBA" id="ARBA00023125"/>
    </source>
</evidence>
<dbReference type="SMART" id="SM01134">
    <property type="entry name" value="DeoRC"/>
    <property type="match status" value="1"/>
</dbReference>
<keyword evidence="2" id="KW-0238">DNA-binding</keyword>
<dbReference type="STRING" id="28230.SAMN05878443_2375"/>
<dbReference type="InterPro" id="IPR037171">
    <property type="entry name" value="NagB/RpiA_transferase-like"/>
</dbReference>
<dbReference type="GO" id="GO:0003700">
    <property type="term" value="F:DNA-binding transcription factor activity"/>
    <property type="evidence" value="ECO:0007669"/>
    <property type="project" value="InterPro"/>
</dbReference>
<reference evidence="6" key="1">
    <citation type="submission" date="2016-11" db="EMBL/GenBank/DDBJ databases">
        <authorList>
            <person name="Varghese N."/>
            <person name="Submissions S."/>
        </authorList>
    </citation>
    <scope>NUCLEOTIDE SEQUENCE [LARGE SCALE GENOMIC DNA]</scope>
    <source>
        <strain evidence="6">313</strain>
    </source>
</reference>
<keyword evidence="1" id="KW-0805">Transcription regulation</keyword>
<evidence type="ECO:0000256" key="3">
    <source>
        <dbReference type="ARBA" id="ARBA00023163"/>
    </source>
</evidence>
<proteinExistence type="predicted"/>